<evidence type="ECO:0000256" key="1">
    <source>
        <dbReference type="SAM" id="Phobius"/>
    </source>
</evidence>
<proteinExistence type="predicted"/>
<dbReference type="Proteomes" id="UP000326091">
    <property type="component" value="Chromosome"/>
</dbReference>
<dbReference type="EMBL" id="CP043529">
    <property type="protein sequence ID" value="QEW36721.1"/>
    <property type="molecule type" value="Genomic_DNA"/>
</dbReference>
<dbReference type="AlphaFoldDB" id="A0A5P3ASU4"/>
<organism evidence="2 3">
    <name type="scientific">Phocaeicola vulgatus</name>
    <name type="common">Bacteroides vulgatus</name>
    <dbReference type="NCBI Taxonomy" id="821"/>
    <lineage>
        <taxon>Bacteria</taxon>
        <taxon>Pseudomonadati</taxon>
        <taxon>Bacteroidota</taxon>
        <taxon>Bacteroidia</taxon>
        <taxon>Bacteroidales</taxon>
        <taxon>Bacteroidaceae</taxon>
        <taxon>Phocaeicola</taxon>
    </lineage>
</organism>
<feature type="transmembrane region" description="Helical" evidence="1">
    <location>
        <begin position="20"/>
        <end position="39"/>
    </location>
</feature>
<keyword evidence="1" id="KW-0812">Transmembrane</keyword>
<keyword evidence="1" id="KW-1133">Transmembrane helix</keyword>
<gene>
    <name evidence="2" type="ORF">VIC01_02282</name>
</gene>
<evidence type="ECO:0000313" key="3">
    <source>
        <dbReference type="Proteomes" id="UP000326091"/>
    </source>
</evidence>
<protein>
    <submittedName>
        <fullName evidence="2">Uncharacterized protein</fullName>
    </submittedName>
</protein>
<name>A0A5P3ASU4_PHOVU</name>
<accession>A0A5P3ASU4</accession>
<evidence type="ECO:0000313" key="2">
    <source>
        <dbReference type="EMBL" id="QEW36721.1"/>
    </source>
</evidence>
<keyword evidence="1" id="KW-0472">Membrane</keyword>
<sequence length="53" mass="5916">MKNFIEVHVITHENAPTTKVLINVSSIFIVESLFNNAIIGIQMPSSNKKNGFE</sequence>
<reference evidence="2 3" key="1">
    <citation type="submission" date="2019-09" db="EMBL/GenBank/DDBJ databases">
        <title>Commensal-derived Metabolites Govern Vibrio cholerae Pathogenesis in Host.</title>
        <authorList>
            <person name="Yoon S.S."/>
            <person name="Yoon M.Y."/>
        </authorList>
    </citation>
    <scope>NUCLEOTIDE SEQUENCE [LARGE SCALE GENOMIC DNA]</scope>
    <source>
        <strain evidence="2 3">VIC01</strain>
    </source>
</reference>